<sequence length="195" mass="21216">MRVRESLEVDIKIGNNINTCMDVTALLALSEGAQFLSNGLLYVTERLRLGPHGATSLVVRLLVTTPGLKNMTVEVNGYSSISCEGSDGINNTTLAGAVVRSATVNVLPEGIIRSDTESAYFCANENMIISTADSYKYEWVRAPRNKDSVIVEMKTEKRAGPVHVALTENRSATVDKMYRITIGDSDNTVTWIGRG</sequence>
<keyword evidence="3" id="KW-1185">Reference proteome</keyword>
<name>A0A0T6BBP6_9SCAR</name>
<gene>
    <name evidence="2" type="ORF">AMK59_1956</name>
</gene>
<evidence type="ECO:0000313" key="2">
    <source>
        <dbReference type="EMBL" id="KRT84729.1"/>
    </source>
</evidence>
<protein>
    <recommendedName>
        <fullName evidence="1">Farnesoic acid O-methyl transferase domain-containing protein</fullName>
    </recommendedName>
</protein>
<dbReference type="Pfam" id="PF12248">
    <property type="entry name" value="Methyltransf_FA"/>
    <property type="match status" value="1"/>
</dbReference>
<dbReference type="EMBL" id="LJIG01002211">
    <property type="protein sequence ID" value="KRT84729.1"/>
    <property type="molecule type" value="Genomic_DNA"/>
</dbReference>
<organism evidence="2 3">
    <name type="scientific">Oryctes borbonicus</name>
    <dbReference type="NCBI Taxonomy" id="1629725"/>
    <lineage>
        <taxon>Eukaryota</taxon>
        <taxon>Metazoa</taxon>
        <taxon>Ecdysozoa</taxon>
        <taxon>Arthropoda</taxon>
        <taxon>Hexapoda</taxon>
        <taxon>Insecta</taxon>
        <taxon>Pterygota</taxon>
        <taxon>Neoptera</taxon>
        <taxon>Endopterygota</taxon>
        <taxon>Coleoptera</taxon>
        <taxon>Polyphaga</taxon>
        <taxon>Scarabaeiformia</taxon>
        <taxon>Scarabaeidae</taxon>
        <taxon>Dynastinae</taxon>
        <taxon>Oryctes</taxon>
    </lineage>
</organism>
<reference evidence="2 3" key="1">
    <citation type="submission" date="2015-09" db="EMBL/GenBank/DDBJ databases">
        <title>Draft genome of the scarab beetle Oryctes borbonicus.</title>
        <authorList>
            <person name="Meyer J.M."/>
            <person name="Markov G.V."/>
            <person name="Baskaran P."/>
            <person name="Herrmann M."/>
            <person name="Sommer R.J."/>
            <person name="Roedelsperger C."/>
        </authorList>
    </citation>
    <scope>NUCLEOTIDE SEQUENCE [LARGE SCALE GENOMIC DNA]</scope>
    <source>
        <strain evidence="2">OB123</strain>
        <tissue evidence="2">Whole animal</tissue>
    </source>
</reference>
<evidence type="ECO:0000313" key="3">
    <source>
        <dbReference type="Proteomes" id="UP000051574"/>
    </source>
</evidence>
<feature type="non-terminal residue" evidence="2">
    <location>
        <position position="195"/>
    </location>
</feature>
<dbReference type="AlphaFoldDB" id="A0A0T6BBP6"/>
<accession>A0A0T6BBP6</accession>
<comment type="caution">
    <text evidence="2">The sequence shown here is derived from an EMBL/GenBank/DDBJ whole genome shotgun (WGS) entry which is preliminary data.</text>
</comment>
<dbReference type="Proteomes" id="UP000051574">
    <property type="component" value="Unassembled WGS sequence"/>
</dbReference>
<proteinExistence type="predicted"/>
<dbReference type="InterPro" id="IPR022041">
    <property type="entry name" value="Methyltransf_FA"/>
</dbReference>
<feature type="domain" description="Farnesoic acid O-methyl transferase" evidence="1">
    <location>
        <begin position="134"/>
        <end position="194"/>
    </location>
</feature>
<evidence type="ECO:0000259" key="1">
    <source>
        <dbReference type="Pfam" id="PF12248"/>
    </source>
</evidence>
<dbReference type="OrthoDB" id="2142040at2759"/>